<dbReference type="SUPFAM" id="SSF52172">
    <property type="entry name" value="CheY-like"/>
    <property type="match status" value="1"/>
</dbReference>
<dbReference type="RefSeq" id="WP_377366620.1">
    <property type="nucleotide sequence ID" value="NZ_JAOTJD010000001.1"/>
</dbReference>
<protein>
    <recommendedName>
        <fullName evidence="2">histidine kinase</fullName>
        <ecNumber evidence="2">2.7.13.3</ecNumber>
    </recommendedName>
</protein>
<dbReference type="Pfam" id="PF00072">
    <property type="entry name" value="Response_reg"/>
    <property type="match status" value="1"/>
</dbReference>
<dbReference type="Proteomes" id="UP001598130">
    <property type="component" value="Unassembled WGS sequence"/>
</dbReference>
<evidence type="ECO:0000259" key="8">
    <source>
        <dbReference type="PROSITE" id="PS50110"/>
    </source>
</evidence>
<feature type="transmembrane region" description="Helical" evidence="6">
    <location>
        <begin position="12"/>
        <end position="35"/>
    </location>
</feature>
<dbReference type="InterPro" id="IPR011006">
    <property type="entry name" value="CheY-like_superfamily"/>
</dbReference>
<feature type="modified residue" description="4-aspartylphosphate" evidence="4">
    <location>
        <position position="511"/>
    </location>
</feature>
<name>A0ABW6CI17_9CAUL</name>
<feature type="coiled-coil region" evidence="5">
    <location>
        <begin position="180"/>
        <end position="214"/>
    </location>
</feature>
<keyword evidence="9" id="KW-0067">ATP-binding</keyword>
<keyword evidence="6" id="KW-0472">Membrane</keyword>
<dbReference type="GO" id="GO:0005524">
    <property type="term" value="F:ATP binding"/>
    <property type="evidence" value="ECO:0007669"/>
    <property type="project" value="UniProtKB-KW"/>
</dbReference>
<dbReference type="PROSITE" id="PS50110">
    <property type="entry name" value="RESPONSE_REGULATORY"/>
    <property type="match status" value="1"/>
</dbReference>
<dbReference type="InterPro" id="IPR005467">
    <property type="entry name" value="His_kinase_dom"/>
</dbReference>
<dbReference type="SUPFAM" id="SSF47384">
    <property type="entry name" value="Homodimeric domain of signal transducing histidine kinase"/>
    <property type="match status" value="1"/>
</dbReference>
<dbReference type="InterPro" id="IPR036890">
    <property type="entry name" value="HATPase_C_sf"/>
</dbReference>
<gene>
    <name evidence="9" type="ORF">OCL97_00370</name>
</gene>
<evidence type="ECO:0000259" key="7">
    <source>
        <dbReference type="PROSITE" id="PS50109"/>
    </source>
</evidence>
<dbReference type="Gene3D" id="3.30.565.10">
    <property type="entry name" value="Histidine kinase-like ATPase, C-terminal domain"/>
    <property type="match status" value="1"/>
</dbReference>
<dbReference type="InterPro" id="IPR003661">
    <property type="entry name" value="HisK_dim/P_dom"/>
</dbReference>
<evidence type="ECO:0000313" key="9">
    <source>
        <dbReference type="EMBL" id="MFD3262414.1"/>
    </source>
</evidence>
<evidence type="ECO:0000256" key="3">
    <source>
        <dbReference type="ARBA" id="ARBA00022553"/>
    </source>
</evidence>
<dbReference type="PROSITE" id="PS50109">
    <property type="entry name" value="HIS_KIN"/>
    <property type="match status" value="1"/>
</dbReference>
<dbReference type="Pfam" id="PF02518">
    <property type="entry name" value="HATPase_c"/>
    <property type="match status" value="1"/>
</dbReference>
<dbReference type="PANTHER" id="PTHR43065:SF49">
    <property type="entry name" value="HISTIDINE KINASE"/>
    <property type="match status" value="1"/>
</dbReference>
<dbReference type="Gene3D" id="1.10.287.130">
    <property type="match status" value="1"/>
</dbReference>
<evidence type="ECO:0000256" key="6">
    <source>
        <dbReference type="SAM" id="Phobius"/>
    </source>
</evidence>
<evidence type="ECO:0000256" key="2">
    <source>
        <dbReference type="ARBA" id="ARBA00012438"/>
    </source>
</evidence>
<dbReference type="SMART" id="SM00448">
    <property type="entry name" value="REC"/>
    <property type="match status" value="1"/>
</dbReference>
<dbReference type="InterPro" id="IPR004358">
    <property type="entry name" value="Sig_transdc_His_kin-like_C"/>
</dbReference>
<reference evidence="9 10" key="1">
    <citation type="submission" date="2022-09" db="EMBL/GenBank/DDBJ databases">
        <title>New species of Phenylobacterium.</title>
        <authorList>
            <person name="Mieszkin S."/>
        </authorList>
    </citation>
    <scope>NUCLEOTIDE SEQUENCE [LARGE SCALE GENOMIC DNA]</scope>
    <source>
        <strain evidence="9 10">HK31-G</strain>
    </source>
</reference>
<evidence type="ECO:0000256" key="4">
    <source>
        <dbReference type="PROSITE-ProRule" id="PRU00169"/>
    </source>
</evidence>
<organism evidence="9 10">
    <name type="scientific">Phenylobacterium ferrooxidans</name>
    <dbReference type="NCBI Taxonomy" id="2982689"/>
    <lineage>
        <taxon>Bacteria</taxon>
        <taxon>Pseudomonadati</taxon>
        <taxon>Pseudomonadota</taxon>
        <taxon>Alphaproteobacteria</taxon>
        <taxon>Caulobacterales</taxon>
        <taxon>Caulobacteraceae</taxon>
        <taxon>Phenylobacterium</taxon>
    </lineage>
</organism>
<dbReference type="PRINTS" id="PR00344">
    <property type="entry name" value="BCTRLSENSOR"/>
</dbReference>
<keyword evidence="6" id="KW-0812">Transmembrane</keyword>
<feature type="domain" description="Response regulatory" evidence="8">
    <location>
        <begin position="461"/>
        <end position="574"/>
    </location>
</feature>
<sequence length="576" mass="60837">MALLDKLPIRWSLIPAIAAIGAILLVLSGLGIAIYDEQNYRAQKIREATAQGEILAATVTAALAFDDRPAAQEYVEALRVNPQVVSAGVYNDAGVLVAGYARDSGGQADASVKLQPPAFVGRHLVVVTPVSEAGQHLGLVALRIDTDPITRRLSRYVGLGLLLFMALLVVGVLAAAHAVLTRTNSDLADANRNLQEEMHERERAETALRQSQRMEAMGQLTGGVAHDFNNILMIACSGLDLMERTDKPERRKMLIDGMRQAVDRGASLTRQLLAFSRRTSLRPEVIDLNAQLEGMRLLLDRSLGEDISVVVDLPADLWRVQVDPSEFELAILNLAVNARDAMPGGGTITISGHNRSAGADEAVPVDHVVLGITDTGAGMAPETLSRVFEPFFTTKAVGKGTGLGLSQVYGFSRASGGDVRIESTVGLGSTIFLLLPRTEDPLPVSAPDLSPVSRAPGGQGDLLLVEDDDGVANLVCGMLVELGYNVSRVDCAAAAITALEANPGFDIVFSDLVMPGEMDGIALARVIGRRWPSLPVLLTTGFSPGVAAAAEEGLTLLTKPYGIGALAAALDSARPG</sequence>
<dbReference type="SMART" id="SM00387">
    <property type="entry name" value="HATPase_c"/>
    <property type="match status" value="1"/>
</dbReference>
<keyword evidence="5" id="KW-0175">Coiled coil</keyword>
<comment type="caution">
    <text evidence="9">The sequence shown here is derived from an EMBL/GenBank/DDBJ whole genome shotgun (WGS) entry which is preliminary data.</text>
</comment>
<keyword evidence="3 4" id="KW-0597">Phosphoprotein</keyword>
<feature type="domain" description="Histidine kinase" evidence="7">
    <location>
        <begin position="223"/>
        <end position="439"/>
    </location>
</feature>
<dbReference type="CDD" id="cd00082">
    <property type="entry name" value="HisKA"/>
    <property type="match status" value="1"/>
</dbReference>
<dbReference type="EC" id="2.7.13.3" evidence="2"/>
<evidence type="ECO:0000313" key="10">
    <source>
        <dbReference type="Proteomes" id="UP001598130"/>
    </source>
</evidence>
<evidence type="ECO:0000256" key="1">
    <source>
        <dbReference type="ARBA" id="ARBA00000085"/>
    </source>
</evidence>
<dbReference type="SMART" id="SM00388">
    <property type="entry name" value="HisKA"/>
    <property type="match status" value="1"/>
</dbReference>
<evidence type="ECO:0000256" key="5">
    <source>
        <dbReference type="SAM" id="Coils"/>
    </source>
</evidence>
<dbReference type="Gene3D" id="3.40.50.2300">
    <property type="match status" value="1"/>
</dbReference>
<keyword evidence="10" id="KW-1185">Reference proteome</keyword>
<accession>A0ABW6CI17</accession>
<dbReference type="InterPro" id="IPR001789">
    <property type="entry name" value="Sig_transdc_resp-reg_receiver"/>
</dbReference>
<dbReference type="Pfam" id="PF17152">
    <property type="entry name" value="CHASE8"/>
    <property type="match status" value="1"/>
</dbReference>
<keyword evidence="6" id="KW-1133">Transmembrane helix</keyword>
<dbReference type="InterPro" id="IPR036097">
    <property type="entry name" value="HisK_dim/P_sf"/>
</dbReference>
<proteinExistence type="predicted"/>
<dbReference type="InterPro" id="IPR033417">
    <property type="entry name" value="CHASE8"/>
</dbReference>
<dbReference type="EMBL" id="JAOTJD010000001">
    <property type="protein sequence ID" value="MFD3262414.1"/>
    <property type="molecule type" value="Genomic_DNA"/>
</dbReference>
<dbReference type="SUPFAM" id="SSF55874">
    <property type="entry name" value="ATPase domain of HSP90 chaperone/DNA topoisomerase II/histidine kinase"/>
    <property type="match status" value="1"/>
</dbReference>
<keyword evidence="9" id="KW-0547">Nucleotide-binding</keyword>
<dbReference type="InterPro" id="IPR003594">
    <property type="entry name" value="HATPase_dom"/>
</dbReference>
<feature type="transmembrane region" description="Helical" evidence="6">
    <location>
        <begin position="156"/>
        <end position="180"/>
    </location>
</feature>
<dbReference type="PANTHER" id="PTHR43065">
    <property type="entry name" value="SENSOR HISTIDINE KINASE"/>
    <property type="match status" value="1"/>
</dbReference>
<comment type="catalytic activity">
    <reaction evidence="1">
        <text>ATP + protein L-histidine = ADP + protein N-phospho-L-histidine.</text>
        <dbReference type="EC" id="2.7.13.3"/>
    </reaction>
</comment>